<dbReference type="Gene3D" id="3.30.70.240">
    <property type="match status" value="1"/>
</dbReference>
<dbReference type="GO" id="GO:0005525">
    <property type="term" value="F:GTP binding"/>
    <property type="evidence" value="ECO:0007669"/>
    <property type="project" value="UniProtKB-UniRule"/>
</dbReference>
<keyword evidence="4 7" id="KW-0251">Elongation factor</keyword>
<dbReference type="InterPro" id="IPR004540">
    <property type="entry name" value="Transl_elong_EFG/EF2"/>
</dbReference>
<dbReference type="CDD" id="cd04091">
    <property type="entry name" value="mtEFG1_II_like"/>
    <property type="match status" value="1"/>
</dbReference>
<evidence type="ECO:0000256" key="6">
    <source>
        <dbReference type="ARBA" id="ARBA00023134"/>
    </source>
</evidence>
<dbReference type="FunFam" id="3.30.70.870:FF:000001">
    <property type="entry name" value="Elongation factor G"/>
    <property type="match status" value="1"/>
</dbReference>
<dbReference type="SUPFAM" id="SSF54211">
    <property type="entry name" value="Ribosomal protein S5 domain 2-like"/>
    <property type="match status" value="1"/>
</dbReference>
<dbReference type="CDD" id="cd01886">
    <property type="entry name" value="EF-G"/>
    <property type="match status" value="1"/>
</dbReference>
<dbReference type="PROSITE" id="PS51722">
    <property type="entry name" value="G_TR_2"/>
    <property type="match status" value="1"/>
</dbReference>
<dbReference type="InterPro" id="IPR005225">
    <property type="entry name" value="Small_GTP-bd"/>
</dbReference>
<dbReference type="AlphaFoldDB" id="A0A7S1B8B5"/>
<dbReference type="PANTHER" id="PTHR43636:SF2">
    <property type="entry name" value="ELONGATION FACTOR G, MITOCHONDRIAL"/>
    <property type="match status" value="1"/>
</dbReference>
<dbReference type="Gene3D" id="3.30.230.10">
    <property type="match status" value="1"/>
</dbReference>
<dbReference type="SMART" id="SM00838">
    <property type="entry name" value="EFG_C"/>
    <property type="match status" value="1"/>
</dbReference>
<feature type="binding site" evidence="7">
    <location>
        <begin position="62"/>
        <end position="69"/>
    </location>
    <ligand>
        <name>GTP</name>
        <dbReference type="ChEBI" id="CHEBI:37565"/>
    </ligand>
</feature>
<dbReference type="Pfam" id="PF00679">
    <property type="entry name" value="EFG_C"/>
    <property type="match status" value="1"/>
</dbReference>
<dbReference type="FunFam" id="3.30.70.240:FF:000001">
    <property type="entry name" value="Elongation factor G"/>
    <property type="match status" value="1"/>
</dbReference>
<dbReference type="InterPro" id="IPR041095">
    <property type="entry name" value="EFG_II"/>
</dbReference>
<keyword evidence="7" id="KW-0496">Mitochondrion</keyword>
<evidence type="ECO:0000256" key="2">
    <source>
        <dbReference type="ARBA" id="ARBA00005870"/>
    </source>
</evidence>
<dbReference type="Pfam" id="PF03144">
    <property type="entry name" value="GTP_EFTU_D2"/>
    <property type="match status" value="1"/>
</dbReference>
<dbReference type="EMBL" id="HBFR01007534">
    <property type="protein sequence ID" value="CAD8878244.1"/>
    <property type="molecule type" value="Transcribed_RNA"/>
</dbReference>
<organism evidence="9">
    <name type="scientific">Corethron hystrix</name>
    <dbReference type="NCBI Taxonomy" id="216773"/>
    <lineage>
        <taxon>Eukaryota</taxon>
        <taxon>Sar</taxon>
        <taxon>Stramenopiles</taxon>
        <taxon>Ochrophyta</taxon>
        <taxon>Bacillariophyta</taxon>
        <taxon>Coscinodiscophyceae</taxon>
        <taxon>Corethrophycidae</taxon>
        <taxon>Corethrales</taxon>
        <taxon>Corethraceae</taxon>
        <taxon>Corethron</taxon>
    </lineage>
</organism>
<dbReference type="InterPro" id="IPR009022">
    <property type="entry name" value="EFG_III"/>
</dbReference>
<dbReference type="InterPro" id="IPR020568">
    <property type="entry name" value="Ribosomal_Su5_D2-typ_SF"/>
</dbReference>
<dbReference type="GO" id="GO:0009507">
    <property type="term" value="C:chloroplast"/>
    <property type="evidence" value="ECO:0007669"/>
    <property type="project" value="UniProtKB-SubCell"/>
</dbReference>
<dbReference type="CDD" id="cd01434">
    <property type="entry name" value="EFG_mtEFG1_IV"/>
    <property type="match status" value="1"/>
</dbReference>
<dbReference type="InterPro" id="IPR014721">
    <property type="entry name" value="Ribsml_uS5_D2-typ_fold_subgr"/>
</dbReference>
<dbReference type="PANTHER" id="PTHR43636">
    <property type="entry name" value="ELONGATION FACTOR G, MITOCHONDRIAL"/>
    <property type="match status" value="1"/>
</dbReference>
<dbReference type="Pfam" id="PF03764">
    <property type="entry name" value="EFG_IV"/>
    <property type="match status" value="1"/>
</dbReference>
<dbReference type="Gene3D" id="2.40.30.10">
    <property type="entry name" value="Translation factors"/>
    <property type="match status" value="1"/>
</dbReference>
<dbReference type="NCBIfam" id="TIGR00484">
    <property type="entry name" value="EF-G"/>
    <property type="match status" value="1"/>
</dbReference>
<keyword evidence="3 7" id="KW-0547">Nucleotide-binding</keyword>
<dbReference type="UniPathway" id="UPA00345"/>
<dbReference type="SMART" id="SM00889">
    <property type="entry name" value="EFG_IV"/>
    <property type="match status" value="1"/>
</dbReference>
<dbReference type="FunFam" id="3.30.230.10:FF:000003">
    <property type="entry name" value="Elongation factor G"/>
    <property type="match status" value="1"/>
</dbReference>
<dbReference type="SUPFAM" id="SSF52540">
    <property type="entry name" value="P-loop containing nucleoside triphosphate hydrolases"/>
    <property type="match status" value="1"/>
</dbReference>
<dbReference type="CDD" id="cd16262">
    <property type="entry name" value="EFG_III"/>
    <property type="match status" value="1"/>
</dbReference>
<dbReference type="GO" id="GO:0003924">
    <property type="term" value="F:GTPase activity"/>
    <property type="evidence" value="ECO:0007669"/>
    <property type="project" value="UniProtKB-UniRule"/>
</dbReference>
<comment type="similarity">
    <text evidence="2">Belongs to the TRAFAC class translation factor GTPase superfamily. Classic translation factor GTPase family. EF-G/EF-2 subfamily.</text>
</comment>
<gene>
    <name evidence="9" type="ORF">CHYS00102_LOCUS5428</name>
</gene>
<dbReference type="NCBIfam" id="NF009381">
    <property type="entry name" value="PRK12740.1-5"/>
    <property type="match status" value="1"/>
</dbReference>
<dbReference type="InterPro" id="IPR000795">
    <property type="entry name" value="T_Tr_GTP-bd_dom"/>
</dbReference>
<dbReference type="HAMAP" id="MF_00054_B">
    <property type="entry name" value="EF_G_EF_2_B"/>
    <property type="match status" value="1"/>
</dbReference>
<dbReference type="GO" id="GO:0003746">
    <property type="term" value="F:translation elongation factor activity"/>
    <property type="evidence" value="ECO:0007669"/>
    <property type="project" value="UniProtKB-UniRule"/>
</dbReference>
<evidence type="ECO:0000313" key="9">
    <source>
        <dbReference type="EMBL" id="CAD8878244.1"/>
    </source>
</evidence>
<feature type="binding site" evidence="7">
    <location>
        <begin position="183"/>
        <end position="186"/>
    </location>
    <ligand>
        <name>GTP</name>
        <dbReference type="ChEBI" id="CHEBI:37565"/>
    </ligand>
</feature>
<proteinExistence type="inferred from homology"/>
<keyword evidence="5 7" id="KW-0648">Protein biosynthesis</keyword>
<feature type="binding site" evidence="7">
    <location>
        <begin position="129"/>
        <end position="133"/>
    </location>
    <ligand>
        <name>GTP</name>
        <dbReference type="ChEBI" id="CHEBI:37565"/>
    </ligand>
</feature>
<dbReference type="InterPro" id="IPR004161">
    <property type="entry name" value="EFTu-like_2"/>
</dbReference>
<dbReference type="GO" id="GO:0070125">
    <property type="term" value="P:mitochondrial translational elongation"/>
    <property type="evidence" value="ECO:0007669"/>
    <property type="project" value="UniProtKB-UniRule"/>
</dbReference>
<feature type="domain" description="Tr-type G" evidence="8">
    <location>
        <begin position="53"/>
        <end position="330"/>
    </location>
</feature>
<dbReference type="Pfam" id="PF00009">
    <property type="entry name" value="GTP_EFTU"/>
    <property type="match status" value="1"/>
</dbReference>
<evidence type="ECO:0000259" key="8">
    <source>
        <dbReference type="PROSITE" id="PS51722"/>
    </source>
</evidence>
<dbReference type="Gene3D" id="3.40.50.300">
    <property type="entry name" value="P-loop containing nucleotide triphosphate hydrolases"/>
    <property type="match status" value="1"/>
</dbReference>
<dbReference type="InterPro" id="IPR009000">
    <property type="entry name" value="Transl_B-barrel_sf"/>
</dbReference>
<sequence>MASATATVMRSLATRRSAASLWGSLGILPSSMSSTFGAPRHRTFASASAQAPMKIRNIGISAHIDSGKTTLTERILYYTGRIGSIHDVRGKDGVGAKMDHMELEREKGITIQSAATYCRWKDAHVNIIDTPGHVDFTVEVERALRVLDGAIMVLCGVSGVQSQSLTVDRQMKRYAVPRLAFVNKLDRTGANPEKVLNDLREDLGLNAALVQAPIGLEADHAGVVDVIKNVAYTFHGDRGEEVREGPVPQNMEGRVAEMHAELVEKLADVDDEIAEIFLMEEEPTDEQIRAAVRRQTIACSFVPVFMGSAFKNKGVQILLDGVLDYLPQPEEKKNVALDASREEEEVELEATADGDLLALAFKLDETQFGQLTYMRIYRGTLKRGNTIRNVNNGRKVKLQRIVRMHSADMEEINEASAGDVVAIFGVDCKSMDTFCDASDTRNLLMSSMFVPEPVMSLSIQPHRGAKNQDNFSKALAKFTKEDPTLRIKLDEVTNETVISGMGELHLEVYIERLRREYEVECTVGAPKVNYRETINQRQEFDFTHKKQTGGQGQYAKVVGFIEPMTDEEMKEVGANFEFENRIVGTNIPPEYIPSCGKGVQDATAEGPLVGAEAQGVRVVLQDGATHQVDSSDMAFRFCMASAVRQAVRQARPSILEPVMGVEVTAPEEFQGTVIAGLNRRMGLIQASEISPDGKDVVIEAEVPLAQMFGYSTDLRSNTQGKGVFTMEYGRHTPVTRDNQEMLIKQYQEEKEADAA</sequence>
<accession>A0A7S1B8B5</accession>
<dbReference type="FunFam" id="2.40.30.10:FF:000022">
    <property type="entry name" value="Elongation factor G, mitochondrial"/>
    <property type="match status" value="1"/>
</dbReference>
<dbReference type="InterPro" id="IPR005517">
    <property type="entry name" value="Transl_elong_EFG/EF2_IV"/>
</dbReference>
<dbReference type="InterPro" id="IPR000640">
    <property type="entry name" value="EFG_V-like"/>
</dbReference>
<dbReference type="PRINTS" id="PR00315">
    <property type="entry name" value="ELONGATNFCT"/>
</dbReference>
<dbReference type="Gene3D" id="3.30.70.870">
    <property type="entry name" value="Elongation Factor G (Translational Gtpase), domain 3"/>
    <property type="match status" value="1"/>
</dbReference>
<evidence type="ECO:0000256" key="1">
    <source>
        <dbReference type="ARBA" id="ARBA00004229"/>
    </source>
</evidence>
<dbReference type="Pfam" id="PF14492">
    <property type="entry name" value="EFG_III"/>
    <property type="match status" value="1"/>
</dbReference>
<protein>
    <recommendedName>
        <fullName evidence="7">Elongation factor G, mitochondrial</fullName>
        <shortName evidence="7">EF-Gmt</shortName>
    </recommendedName>
    <alternativeName>
        <fullName evidence="7">Elongation factor G 1, mitochondrial</fullName>
        <shortName evidence="7">mEF-G 1</shortName>
    </alternativeName>
    <alternativeName>
        <fullName evidence="7">Elongation factor G1</fullName>
    </alternativeName>
</protein>
<dbReference type="InterPro" id="IPR047872">
    <property type="entry name" value="EFG_IV"/>
</dbReference>
<dbReference type="FunFam" id="3.40.50.300:FF:000029">
    <property type="entry name" value="Elongation factor G"/>
    <property type="match status" value="1"/>
</dbReference>
<comment type="subcellular location">
    <subcellularLocation>
        <location evidence="7">Mitochondrion</location>
    </subcellularLocation>
    <subcellularLocation>
        <location evidence="1">Plastid</location>
        <location evidence="1">Chloroplast</location>
    </subcellularLocation>
</comment>
<evidence type="ECO:0000256" key="5">
    <source>
        <dbReference type="ARBA" id="ARBA00022917"/>
    </source>
</evidence>
<comment type="pathway">
    <text evidence="7">Protein biosynthesis; polypeptide chain elongation.</text>
</comment>
<dbReference type="SUPFAM" id="SSF54980">
    <property type="entry name" value="EF-G C-terminal domain-like"/>
    <property type="match status" value="2"/>
</dbReference>
<dbReference type="InterPro" id="IPR035647">
    <property type="entry name" value="EFG_III/V"/>
</dbReference>
<evidence type="ECO:0000256" key="7">
    <source>
        <dbReference type="HAMAP-Rule" id="MF_03061"/>
    </source>
</evidence>
<comment type="similarity">
    <text evidence="7">Belongs to the GTP-binding elongation factor family. EF-G/EF-2 subfamily.</text>
</comment>
<dbReference type="GO" id="GO:0005739">
    <property type="term" value="C:mitochondrion"/>
    <property type="evidence" value="ECO:0007669"/>
    <property type="project" value="UniProtKB-SubCell"/>
</dbReference>
<dbReference type="SUPFAM" id="SSF50447">
    <property type="entry name" value="Translation proteins"/>
    <property type="match status" value="1"/>
</dbReference>
<evidence type="ECO:0000256" key="4">
    <source>
        <dbReference type="ARBA" id="ARBA00022768"/>
    </source>
</evidence>
<reference evidence="9" key="1">
    <citation type="submission" date="2021-01" db="EMBL/GenBank/DDBJ databases">
        <authorList>
            <person name="Corre E."/>
            <person name="Pelletier E."/>
            <person name="Niang G."/>
            <person name="Scheremetjew M."/>
            <person name="Finn R."/>
            <person name="Kale V."/>
            <person name="Holt S."/>
            <person name="Cochrane G."/>
            <person name="Meng A."/>
            <person name="Brown T."/>
            <person name="Cohen L."/>
        </authorList>
    </citation>
    <scope>NUCLEOTIDE SEQUENCE</scope>
    <source>
        <strain evidence="9">308</strain>
    </source>
</reference>
<dbReference type="NCBIfam" id="TIGR00231">
    <property type="entry name" value="small_GTP"/>
    <property type="match status" value="1"/>
</dbReference>
<comment type="function">
    <text evidence="7">Mitochondrial GTPase that catalyzes the GTP-dependent ribosomal translocation step during translation elongation. During this step, the ribosome changes from the pre-translocational (PRE) to the post-translocational (POST) state as the newly formed A-site-bound peptidyl-tRNA and P-site-bound deacylated tRNA move to the P and E sites, respectively. Catalyzes the coordinated movement of the two tRNA molecules, the mRNA and conformational changes in the ribosome.</text>
</comment>
<name>A0A7S1B8B5_9STRA</name>
<dbReference type="InterPro" id="IPR027417">
    <property type="entry name" value="P-loop_NTPase"/>
</dbReference>
<evidence type="ECO:0000256" key="3">
    <source>
        <dbReference type="ARBA" id="ARBA00022741"/>
    </source>
</evidence>
<keyword evidence="6 7" id="KW-0342">GTP-binding</keyword>